<sequence>MRWLGIWLDSTLTFKTHVEKWTAKAQSVAYHLKGLTNTNRGPLPGAVRRAVRACIEPQLFFGAEAWYPGMTCPRWNKPAKEGPSRIRHLIRRMDKSLNTAMRAILPVWKTTPLSARHREAGIPPVSHLLQACRTRFAARLKSSTKRTRLRCARPDLLAQSAANFGEWLQSVAPRTAIVYSDGSSPGGSRGYGYAVHQDGLTVLSEGLRAALSLPAADQIVVCLDNLAVATCLQGMPSDSSQKEFLEFQALAAEHGATEIRWIPGHTNIPGNEQADALAKAGTSQPEPADALPTLAYLRKVARQRPKDAFKAWWKFLHPNSTGSSTSMPRLAARQNLPFHDLCSTICSQQEPTTGTSLITTKG</sequence>
<reference evidence="2" key="1">
    <citation type="submission" date="2021-09" db="EMBL/GenBank/DDBJ databases">
        <title>A high-quality genome of the endoparasitic fungus Hirsutella rhossiliensis with a comparison of Hirsutella genomes reveals transposable elements contributing to genome size variation.</title>
        <authorList>
            <person name="Lin R."/>
            <person name="Jiao Y."/>
            <person name="Sun X."/>
            <person name="Ling J."/>
            <person name="Xie B."/>
            <person name="Cheng X."/>
        </authorList>
    </citation>
    <scope>NUCLEOTIDE SEQUENCE</scope>
    <source>
        <strain evidence="2">HR02</strain>
    </source>
</reference>
<dbReference type="CDD" id="cd09276">
    <property type="entry name" value="Rnase_HI_RT_non_LTR"/>
    <property type="match status" value="1"/>
</dbReference>
<dbReference type="AlphaFoldDB" id="A0A9P8SCS7"/>
<dbReference type="GeneID" id="68360876"/>
<evidence type="ECO:0000313" key="2">
    <source>
        <dbReference type="EMBL" id="KAH0957199.1"/>
    </source>
</evidence>
<dbReference type="SUPFAM" id="SSF53098">
    <property type="entry name" value="Ribonuclease H-like"/>
    <property type="match status" value="1"/>
</dbReference>
<gene>
    <name evidence="2" type="ORF">HRG_11748</name>
</gene>
<dbReference type="EMBL" id="JAIZPD010000022">
    <property type="protein sequence ID" value="KAH0957199.1"/>
    <property type="molecule type" value="Genomic_DNA"/>
</dbReference>
<dbReference type="Gene3D" id="3.30.420.10">
    <property type="entry name" value="Ribonuclease H-like superfamily/Ribonuclease H"/>
    <property type="match status" value="1"/>
</dbReference>
<dbReference type="PROSITE" id="PS50879">
    <property type="entry name" value="RNASE_H_1"/>
    <property type="match status" value="1"/>
</dbReference>
<organism evidence="2 3">
    <name type="scientific">Hirsutella rhossiliensis</name>
    <dbReference type="NCBI Taxonomy" id="111463"/>
    <lineage>
        <taxon>Eukaryota</taxon>
        <taxon>Fungi</taxon>
        <taxon>Dikarya</taxon>
        <taxon>Ascomycota</taxon>
        <taxon>Pezizomycotina</taxon>
        <taxon>Sordariomycetes</taxon>
        <taxon>Hypocreomycetidae</taxon>
        <taxon>Hypocreales</taxon>
        <taxon>Ophiocordycipitaceae</taxon>
        <taxon>Hirsutella</taxon>
    </lineage>
</organism>
<protein>
    <submittedName>
        <fullName evidence="2">RNase H domain-containing protein</fullName>
    </submittedName>
</protein>
<dbReference type="GO" id="GO:0003676">
    <property type="term" value="F:nucleic acid binding"/>
    <property type="evidence" value="ECO:0007669"/>
    <property type="project" value="InterPro"/>
</dbReference>
<evidence type="ECO:0000259" key="1">
    <source>
        <dbReference type="PROSITE" id="PS50879"/>
    </source>
</evidence>
<dbReference type="InterPro" id="IPR036397">
    <property type="entry name" value="RNaseH_sf"/>
</dbReference>
<evidence type="ECO:0000313" key="3">
    <source>
        <dbReference type="Proteomes" id="UP000824596"/>
    </source>
</evidence>
<keyword evidence="3" id="KW-1185">Reference proteome</keyword>
<dbReference type="PANTHER" id="PTHR33481:SF1">
    <property type="entry name" value="ENDONUCLEASE_EXONUCLEASE_PHOSPHATASE DOMAIN-CONTAINING PROTEIN-RELATED"/>
    <property type="match status" value="1"/>
</dbReference>
<dbReference type="Pfam" id="PF00075">
    <property type="entry name" value="RNase_H"/>
    <property type="match status" value="1"/>
</dbReference>
<proteinExistence type="predicted"/>
<feature type="domain" description="RNase H type-1" evidence="1">
    <location>
        <begin position="172"/>
        <end position="283"/>
    </location>
</feature>
<comment type="caution">
    <text evidence="2">The sequence shown here is derived from an EMBL/GenBank/DDBJ whole genome shotgun (WGS) entry which is preliminary data.</text>
</comment>
<dbReference type="InterPro" id="IPR002156">
    <property type="entry name" value="RNaseH_domain"/>
</dbReference>
<dbReference type="OrthoDB" id="4842715at2759"/>
<dbReference type="Proteomes" id="UP000824596">
    <property type="component" value="Unassembled WGS sequence"/>
</dbReference>
<dbReference type="PANTHER" id="PTHR33481">
    <property type="entry name" value="REVERSE TRANSCRIPTASE"/>
    <property type="match status" value="1"/>
</dbReference>
<dbReference type="RefSeq" id="XP_044714713.1">
    <property type="nucleotide sequence ID" value="XM_044870218.1"/>
</dbReference>
<dbReference type="GO" id="GO:0004523">
    <property type="term" value="F:RNA-DNA hybrid ribonuclease activity"/>
    <property type="evidence" value="ECO:0007669"/>
    <property type="project" value="InterPro"/>
</dbReference>
<name>A0A9P8SCS7_9HYPO</name>
<accession>A0A9P8SCS7</accession>
<dbReference type="InterPro" id="IPR012337">
    <property type="entry name" value="RNaseH-like_sf"/>
</dbReference>